<dbReference type="Gene3D" id="3.90.180.10">
    <property type="entry name" value="Medium-chain alcohol dehydrogenases, catalytic domain"/>
    <property type="match status" value="1"/>
</dbReference>
<keyword evidence="2" id="KW-1185">Reference proteome</keyword>
<reference evidence="1 2" key="1">
    <citation type="journal article" date="2015" name="Microbes Environ.">
        <title>Distribution and evolution of nitrogen fixation genes in the phylum bacteroidetes.</title>
        <authorList>
            <person name="Inoue J."/>
            <person name="Oshima K."/>
            <person name="Suda W."/>
            <person name="Sakamoto M."/>
            <person name="Iino T."/>
            <person name="Noda S."/>
            <person name="Hongoh Y."/>
            <person name="Hattori M."/>
            <person name="Ohkuma M."/>
        </authorList>
    </citation>
    <scope>NUCLEOTIDE SEQUENCE [LARGE SCALE GENOMIC DNA]</scope>
    <source>
        <strain evidence="1">JCM 15548</strain>
    </source>
</reference>
<proteinExistence type="predicted"/>
<gene>
    <name evidence="1" type="ORF">JCM15548_12177</name>
</gene>
<dbReference type="SUPFAM" id="SSF50129">
    <property type="entry name" value="GroES-like"/>
    <property type="match status" value="1"/>
</dbReference>
<dbReference type="EMBL" id="BAZW01000015">
    <property type="protein sequence ID" value="GAO29942.1"/>
    <property type="molecule type" value="Genomic_DNA"/>
</dbReference>
<dbReference type="RefSeq" id="WP_227625635.1">
    <property type="nucleotide sequence ID" value="NZ_BAZW01000015.1"/>
</dbReference>
<evidence type="ECO:0000313" key="2">
    <source>
        <dbReference type="Proteomes" id="UP000032900"/>
    </source>
</evidence>
<evidence type="ECO:0000313" key="1">
    <source>
        <dbReference type="EMBL" id="GAO29942.1"/>
    </source>
</evidence>
<dbReference type="Proteomes" id="UP000032900">
    <property type="component" value="Unassembled WGS sequence"/>
</dbReference>
<dbReference type="AlphaFoldDB" id="A0A0E9LWK1"/>
<organism evidence="1 2">
    <name type="scientific">Geofilum rubicundum JCM 15548</name>
    <dbReference type="NCBI Taxonomy" id="1236989"/>
    <lineage>
        <taxon>Bacteria</taxon>
        <taxon>Pseudomonadati</taxon>
        <taxon>Bacteroidota</taxon>
        <taxon>Bacteroidia</taxon>
        <taxon>Marinilabiliales</taxon>
        <taxon>Marinilabiliaceae</taxon>
        <taxon>Geofilum</taxon>
    </lineage>
</organism>
<protein>
    <submittedName>
        <fullName evidence="1">Alcohol dehydrogenase, zinc containing</fullName>
    </submittedName>
</protein>
<dbReference type="STRING" id="1236989.JCM15548_12177"/>
<comment type="caution">
    <text evidence="1">The sequence shown here is derived from an EMBL/GenBank/DDBJ whole genome shotgun (WGS) entry which is preliminary data.</text>
</comment>
<name>A0A0E9LWK1_9BACT</name>
<accession>A0A0E9LWK1</accession>
<dbReference type="InterPro" id="IPR011032">
    <property type="entry name" value="GroES-like_sf"/>
</dbReference>
<sequence>MKAIIYRKYGAPEVLQMVEAEKPSPKDNEIRIKMKASTVNSGDARLRSRSFFCQTDFWVV</sequence>